<protein>
    <submittedName>
        <fullName evidence="1">Uncharacterized protein</fullName>
    </submittedName>
</protein>
<reference evidence="1" key="1">
    <citation type="journal article" date="2021" name="Proc. Natl. Acad. Sci. U.S.A.">
        <title>A Catalog of Tens of Thousands of Viruses from Human Metagenomes Reveals Hidden Associations with Chronic Diseases.</title>
        <authorList>
            <person name="Tisza M.J."/>
            <person name="Buck C.B."/>
        </authorList>
    </citation>
    <scope>NUCLEOTIDE SEQUENCE</scope>
    <source>
        <strain evidence="1">Ct5ra14</strain>
    </source>
</reference>
<dbReference type="EMBL" id="BK032730">
    <property type="protein sequence ID" value="DAF57264.1"/>
    <property type="molecule type" value="Genomic_DNA"/>
</dbReference>
<name>A0A8S5T2C8_9CAUD</name>
<sequence length="47" mass="5555">MAILPCKTLNINRPSPRGAFFFYLHIGGKMHLQNRRHREIERCGINF</sequence>
<proteinExistence type="predicted"/>
<evidence type="ECO:0000313" key="1">
    <source>
        <dbReference type="EMBL" id="DAF57264.1"/>
    </source>
</evidence>
<accession>A0A8S5T2C8</accession>
<organism evidence="1">
    <name type="scientific">Myoviridae sp. ct5ra14</name>
    <dbReference type="NCBI Taxonomy" id="2827659"/>
    <lineage>
        <taxon>Viruses</taxon>
        <taxon>Duplodnaviria</taxon>
        <taxon>Heunggongvirae</taxon>
        <taxon>Uroviricota</taxon>
        <taxon>Caudoviricetes</taxon>
    </lineage>
</organism>